<reference evidence="1 2" key="1">
    <citation type="submission" date="2013-11" db="EMBL/GenBank/DDBJ databases">
        <title>Single cell genomics of uncultured Tannerella BU063 (oral taxon 286).</title>
        <authorList>
            <person name="Beall C.J."/>
            <person name="Campbell A.G."/>
            <person name="Griffen A.L."/>
            <person name="Podar M."/>
            <person name="Leys E.J."/>
        </authorList>
    </citation>
    <scope>NUCLEOTIDE SEQUENCE [LARGE SCALE GENOMIC DNA]</scope>
    <source>
        <strain evidence="1">Cell 2</strain>
    </source>
</reference>
<comment type="caution">
    <text evidence="1">The sequence shown here is derived from an EMBL/GenBank/DDBJ whole genome shotgun (WGS) entry which is preliminary data.</text>
</comment>
<accession>W2C4B3</accession>
<proteinExistence type="predicted"/>
<dbReference type="AlphaFoldDB" id="W2C4B3"/>
<dbReference type="PATRIC" id="fig|1411148.3.peg.960"/>
<dbReference type="EMBL" id="AYUF01000421">
    <property type="protein sequence ID" value="ETK02044.1"/>
    <property type="molecule type" value="Genomic_DNA"/>
</dbReference>
<protein>
    <recommendedName>
        <fullName evidence="3">Pseudouridylate synthase</fullName>
    </recommendedName>
</protein>
<dbReference type="SUPFAM" id="SSF54637">
    <property type="entry name" value="Thioesterase/thiol ester dehydrase-isomerase"/>
    <property type="match status" value="1"/>
</dbReference>
<dbReference type="Proteomes" id="UP000018837">
    <property type="component" value="Unassembled WGS sequence"/>
</dbReference>
<evidence type="ECO:0008006" key="3">
    <source>
        <dbReference type="Google" id="ProtNLM"/>
    </source>
</evidence>
<evidence type="ECO:0000313" key="1">
    <source>
        <dbReference type="EMBL" id="ETK02044.1"/>
    </source>
</evidence>
<gene>
    <name evidence="1" type="ORF">N425_06425</name>
</gene>
<organism evidence="1 2">
    <name type="scientific">Tannerella sp. oral taxon BU063 isolate Cell 2</name>
    <dbReference type="NCBI Taxonomy" id="1411148"/>
    <lineage>
        <taxon>Bacteria</taxon>
        <taxon>Pseudomonadati</taxon>
        <taxon>Bacteroidota</taxon>
        <taxon>Bacteroidia</taxon>
        <taxon>Bacteroidales</taxon>
        <taxon>Tannerellaceae</taxon>
        <taxon>Tannerella</taxon>
    </lineage>
</organism>
<dbReference type="InterPro" id="IPR016776">
    <property type="entry name" value="ApeP-like_dehydratase"/>
</dbReference>
<sequence length="148" mass="16657">MIRPFDILELLPQRPPFVMVDRLIYYDPVVARSEFTIRPDNIFCTGDGRVEEAALVEIIAQTCAARMGYREKTEPSRDGMVKIGFIGMIRPLHVLRAPRIGEMLTTTVEVKEDIFSTTLVETFVEASGETIATCSMKIFLTDRVPTTA</sequence>
<dbReference type="InterPro" id="IPR029069">
    <property type="entry name" value="HotDog_dom_sf"/>
</dbReference>
<dbReference type="Pfam" id="PF22817">
    <property type="entry name" value="ApeP-like"/>
    <property type="match status" value="1"/>
</dbReference>
<evidence type="ECO:0000313" key="2">
    <source>
        <dbReference type="Proteomes" id="UP000018837"/>
    </source>
</evidence>
<name>W2C4B3_9BACT</name>
<dbReference type="Gene3D" id="3.10.129.10">
    <property type="entry name" value="Hotdog Thioesterase"/>
    <property type="match status" value="1"/>
</dbReference>